<gene>
    <name evidence="2" type="primary">ybfF</name>
    <name evidence="2" type="ORF">STA1M1_08570</name>
</gene>
<dbReference type="Proteomes" id="UP001144205">
    <property type="component" value="Unassembled WGS sequence"/>
</dbReference>
<keyword evidence="3" id="KW-1185">Reference proteome</keyword>
<dbReference type="SUPFAM" id="SSF53474">
    <property type="entry name" value="alpha/beta-Hydrolases"/>
    <property type="match status" value="1"/>
</dbReference>
<evidence type="ECO:0000313" key="2">
    <source>
        <dbReference type="EMBL" id="GKY86988.1"/>
    </source>
</evidence>
<dbReference type="PANTHER" id="PTHR43194:SF5">
    <property type="entry name" value="PIMELOYL-[ACYL-CARRIER PROTEIN] METHYL ESTER ESTERASE"/>
    <property type="match status" value="1"/>
</dbReference>
<name>A0ABQ5LQV0_9RHOB</name>
<evidence type="ECO:0000313" key="3">
    <source>
        <dbReference type="Proteomes" id="UP001144205"/>
    </source>
</evidence>
<dbReference type="Pfam" id="PF12697">
    <property type="entry name" value="Abhydrolase_6"/>
    <property type="match status" value="1"/>
</dbReference>
<sequence>MPVPLVAGFPTHVTRSGSGARRAVFLHCSLAHSGAWAPAQAVLAERLDMVCFDRPSHGRSGAWDGEGGAAGLLDLTARIAGALAGEGADIVGHSFGGIAALRLALTRPDLVRSLTLIEPPLFAAIRGGPRFAAHAGAMERFEAALAAGDRMKAAEIFNAALSPESPWSEMTQAARAGLARRIHLIADENPVTLDDIAGLLAPGGLDAVDRPVLLIGGDLSPPIMDEVMSALAARLPAARRAVIAGAGHMSPVTHPQAVAGEIARFLGL</sequence>
<organism evidence="2 3">
    <name type="scientific">Sinisalibacter aestuarii</name>
    <dbReference type="NCBI Taxonomy" id="2949426"/>
    <lineage>
        <taxon>Bacteria</taxon>
        <taxon>Pseudomonadati</taxon>
        <taxon>Pseudomonadota</taxon>
        <taxon>Alphaproteobacteria</taxon>
        <taxon>Rhodobacterales</taxon>
        <taxon>Roseobacteraceae</taxon>
        <taxon>Sinisalibacter</taxon>
    </lineage>
</organism>
<dbReference type="RefSeq" id="WP_281840926.1">
    <property type="nucleotide sequence ID" value="NZ_BROH01000001.1"/>
</dbReference>
<evidence type="ECO:0000259" key="1">
    <source>
        <dbReference type="Pfam" id="PF12697"/>
    </source>
</evidence>
<reference evidence="2" key="1">
    <citation type="journal article" date="2023" name="Int. J. Syst. Evol. Microbiol.">
        <title>Sinisalibacter aestuarii sp. nov., isolated from estuarine sediment of the Arakawa River.</title>
        <authorList>
            <person name="Arafat S.T."/>
            <person name="Hirano S."/>
            <person name="Sato A."/>
            <person name="Takeuchi K."/>
            <person name="Yasuda T."/>
            <person name="Terahara T."/>
            <person name="Hamada M."/>
            <person name="Kobayashi T."/>
        </authorList>
    </citation>
    <scope>NUCLEOTIDE SEQUENCE</scope>
    <source>
        <strain evidence="2">B-399</strain>
    </source>
</reference>
<accession>A0ABQ5LQV0</accession>
<dbReference type="Gene3D" id="3.40.50.1820">
    <property type="entry name" value="alpha/beta hydrolase"/>
    <property type="match status" value="1"/>
</dbReference>
<dbReference type="InterPro" id="IPR000073">
    <property type="entry name" value="AB_hydrolase_1"/>
</dbReference>
<comment type="caution">
    <text evidence="2">The sequence shown here is derived from an EMBL/GenBank/DDBJ whole genome shotgun (WGS) entry which is preliminary data.</text>
</comment>
<dbReference type="InterPro" id="IPR029058">
    <property type="entry name" value="AB_hydrolase_fold"/>
</dbReference>
<dbReference type="InterPro" id="IPR050228">
    <property type="entry name" value="Carboxylesterase_BioH"/>
</dbReference>
<protein>
    <submittedName>
        <fullName evidence="2">Acyl-CoA esterase</fullName>
    </submittedName>
</protein>
<dbReference type="PANTHER" id="PTHR43194">
    <property type="entry name" value="HYDROLASE ALPHA/BETA FOLD FAMILY"/>
    <property type="match status" value="1"/>
</dbReference>
<feature type="domain" description="AB hydrolase-1" evidence="1">
    <location>
        <begin position="24"/>
        <end position="259"/>
    </location>
</feature>
<proteinExistence type="predicted"/>
<dbReference type="EMBL" id="BROH01000001">
    <property type="protein sequence ID" value="GKY86988.1"/>
    <property type="molecule type" value="Genomic_DNA"/>
</dbReference>